<comment type="caution">
    <text evidence="1">The sequence shown here is derived from an EMBL/GenBank/DDBJ whole genome shotgun (WGS) entry which is preliminary data.</text>
</comment>
<proteinExistence type="predicted"/>
<organism evidence="1 2">
    <name type="scientific">Scytonema hofmannii FACHB-248</name>
    <dbReference type="NCBI Taxonomy" id="1842502"/>
    <lineage>
        <taxon>Bacteria</taxon>
        <taxon>Bacillati</taxon>
        <taxon>Cyanobacteriota</taxon>
        <taxon>Cyanophyceae</taxon>
        <taxon>Nostocales</taxon>
        <taxon>Scytonemataceae</taxon>
        <taxon>Scytonema</taxon>
    </lineage>
</organism>
<name>A0ABR8GJG2_9CYAN</name>
<evidence type="ECO:0000313" key="2">
    <source>
        <dbReference type="Proteomes" id="UP000660380"/>
    </source>
</evidence>
<sequence length="120" mass="13437">MSPQLEVAIAAIQSLSPTERQQLLQILIQGDSSSNSQTDLKMLSDQFCQGITLQQLLTSQTPTTVNNIKDLAADFWSKEDSIEDFLSFLQQERKTFLQTAKSLELQGEPDWSERENICGG</sequence>
<dbReference type="RefSeq" id="WP_063628679.1">
    <property type="nucleotide sequence ID" value="NZ_JACJTA010000002.1"/>
</dbReference>
<dbReference type="Proteomes" id="UP000660380">
    <property type="component" value="Unassembled WGS sequence"/>
</dbReference>
<keyword evidence="2" id="KW-1185">Reference proteome</keyword>
<gene>
    <name evidence="1" type="ORF">H6G81_01920</name>
</gene>
<dbReference type="EMBL" id="JACJTA010000002">
    <property type="protein sequence ID" value="MBD2603314.1"/>
    <property type="molecule type" value="Genomic_DNA"/>
</dbReference>
<protein>
    <submittedName>
        <fullName evidence="1">Uncharacterized protein</fullName>
    </submittedName>
</protein>
<evidence type="ECO:0000313" key="1">
    <source>
        <dbReference type="EMBL" id="MBD2603314.1"/>
    </source>
</evidence>
<accession>A0ABR8GJG2</accession>
<reference evidence="1 2" key="1">
    <citation type="journal article" date="2020" name="ISME J.">
        <title>Comparative genomics reveals insights into cyanobacterial evolution and habitat adaptation.</title>
        <authorList>
            <person name="Chen M.Y."/>
            <person name="Teng W.K."/>
            <person name="Zhao L."/>
            <person name="Hu C.X."/>
            <person name="Zhou Y.K."/>
            <person name="Han B.P."/>
            <person name="Song L.R."/>
            <person name="Shu W.S."/>
        </authorList>
    </citation>
    <scope>NUCLEOTIDE SEQUENCE [LARGE SCALE GENOMIC DNA]</scope>
    <source>
        <strain evidence="1 2">FACHB-248</strain>
    </source>
</reference>